<dbReference type="OrthoDB" id="5801444at2"/>
<evidence type="ECO:0000313" key="2">
    <source>
        <dbReference type="EMBL" id="APZ50634.1"/>
    </source>
</evidence>
<name>A0A1P8UMK5_9RHOB</name>
<keyword evidence="1" id="KW-0732">Signal</keyword>
<evidence type="ECO:0000256" key="1">
    <source>
        <dbReference type="SAM" id="SignalP"/>
    </source>
</evidence>
<reference evidence="2 3" key="1">
    <citation type="submission" date="2016-04" db="EMBL/GenBank/DDBJ databases">
        <title>Deep-sea bacteria in the southern Pacific.</title>
        <authorList>
            <person name="Tang K."/>
        </authorList>
    </citation>
    <scope>NUCLEOTIDE SEQUENCE [LARGE SCALE GENOMIC DNA]</scope>
    <source>
        <strain evidence="2 3">JLT2014</strain>
        <plasmid evidence="3">ppaby2</plasmid>
    </source>
</reference>
<keyword evidence="2" id="KW-0614">Plasmid</keyword>
<dbReference type="Proteomes" id="UP000187059">
    <property type="component" value="Plasmid pPABY2"/>
</dbReference>
<dbReference type="RefSeq" id="WP_076694491.1">
    <property type="nucleotide sequence ID" value="NZ_CP015090.1"/>
</dbReference>
<organism evidence="2 3">
    <name type="scientific">Salipiger abyssi</name>
    <dbReference type="NCBI Taxonomy" id="1250539"/>
    <lineage>
        <taxon>Bacteria</taxon>
        <taxon>Pseudomonadati</taxon>
        <taxon>Pseudomonadota</taxon>
        <taxon>Alphaproteobacteria</taxon>
        <taxon>Rhodobacterales</taxon>
        <taxon>Roseobacteraceae</taxon>
        <taxon>Salipiger</taxon>
    </lineage>
</organism>
<gene>
    <name evidence="2" type="ORF">Ga0080574_TMP300</name>
</gene>
<feature type="chain" id="PRO_5012478866" evidence="1">
    <location>
        <begin position="21"/>
        <end position="222"/>
    </location>
</feature>
<accession>A0A1P8UMK5</accession>
<sequence precursor="true">MRRTFALMAALACLALPVAAATTEAGQTYDLLFRQGTLDDVGRDKVLRYTRDVTNPAKPEAAERDTGEIALSFTEGEAVLANLQFLQDGKHRNLGSFPASVGNPMIMVFYEAVIRDMAETAGGSPFYIRNRVKEALTRPAETETGEASFAGGTIETRTVTLRPFAKDPNRARMMGFGDLELRVTMSEAVPGWYLSLVATAPGVGESAEGYRSELRFDAVAEP</sequence>
<evidence type="ECO:0000313" key="3">
    <source>
        <dbReference type="Proteomes" id="UP000187059"/>
    </source>
</evidence>
<protein>
    <submittedName>
        <fullName evidence="2">Uncharacterized protein</fullName>
    </submittedName>
</protein>
<dbReference type="EMBL" id="CP015090">
    <property type="protein sequence ID" value="APZ50634.1"/>
    <property type="molecule type" value="Genomic_DNA"/>
</dbReference>
<dbReference type="KEGG" id="paby:Ga0080574_TMP300"/>
<dbReference type="AlphaFoldDB" id="A0A1P8UMK5"/>
<proteinExistence type="predicted"/>
<geneLocation type="plasmid" evidence="3">
    <name>ppaby2</name>
</geneLocation>
<keyword evidence="3" id="KW-1185">Reference proteome</keyword>
<feature type="signal peptide" evidence="1">
    <location>
        <begin position="1"/>
        <end position="20"/>
    </location>
</feature>